<evidence type="ECO:0000313" key="2">
    <source>
        <dbReference type="EMBL" id="RXH97960.1"/>
    </source>
</evidence>
<reference evidence="2 3" key="1">
    <citation type="submission" date="2018-10" db="EMBL/GenBank/DDBJ databases">
        <title>A high-quality apple genome assembly.</title>
        <authorList>
            <person name="Hu J."/>
        </authorList>
    </citation>
    <scope>NUCLEOTIDE SEQUENCE [LARGE SCALE GENOMIC DNA]</scope>
    <source>
        <strain evidence="3">cv. HFTH1</strain>
        <tissue evidence="2">Young leaf</tissue>
    </source>
</reference>
<proteinExistence type="predicted"/>
<comment type="caution">
    <text evidence="2">The sequence shown here is derived from an EMBL/GenBank/DDBJ whole genome shotgun (WGS) entry which is preliminary data.</text>
</comment>
<dbReference type="EMBL" id="RDQH01000331">
    <property type="protein sequence ID" value="RXH97960.1"/>
    <property type="molecule type" value="Genomic_DNA"/>
</dbReference>
<feature type="signal peptide" evidence="1">
    <location>
        <begin position="1"/>
        <end position="21"/>
    </location>
</feature>
<evidence type="ECO:0000313" key="3">
    <source>
        <dbReference type="Proteomes" id="UP000290289"/>
    </source>
</evidence>
<protein>
    <recommendedName>
        <fullName evidence="4">RNase H type-1 domain-containing protein</fullName>
    </recommendedName>
</protein>
<keyword evidence="3" id="KW-1185">Reference proteome</keyword>
<evidence type="ECO:0000256" key="1">
    <source>
        <dbReference type="SAM" id="SignalP"/>
    </source>
</evidence>
<accession>A0A498JRA4</accession>
<gene>
    <name evidence="2" type="ORF">DVH24_010285</name>
</gene>
<dbReference type="Proteomes" id="UP000290289">
    <property type="component" value="Chromosome 5"/>
</dbReference>
<name>A0A498JRA4_MALDO</name>
<organism evidence="2 3">
    <name type="scientific">Malus domestica</name>
    <name type="common">Apple</name>
    <name type="synonym">Pyrus malus</name>
    <dbReference type="NCBI Taxonomy" id="3750"/>
    <lineage>
        <taxon>Eukaryota</taxon>
        <taxon>Viridiplantae</taxon>
        <taxon>Streptophyta</taxon>
        <taxon>Embryophyta</taxon>
        <taxon>Tracheophyta</taxon>
        <taxon>Spermatophyta</taxon>
        <taxon>Magnoliopsida</taxon>
        <taxon>eudicotyledons</taxon>
        <taxon>Gunneridae</taxon>
        <taxon>Pentapetalae</taxon>
        <taxon>rosids</taxon>
        <taxon>fabids</taxon>
        <taxon>Rosales</taxon>
        <taxon>Rosaceae</taxon>
        <taxon>Amygdaloideae</taxon>
        <taxon>Maleae</taxon>
        <taxon>Malus</taxon>
    </lineage>
</organism>
<sequence>MAYVLELFVICSWTLWNATNSFYFENVISYAESLKILVRNYAAEVMNAAYTRTSSSERQISSWIPPVGGVLQVKCCMVKWILRMDVVESEQLFVGALSMPAPSLISVLALELHAIKKGLELTLDLECLAVDGVYVNSIRALLRINEVVVNHVSRDANEIAHCLARFSL</sequence>
<dbReference type="AlphaFoldDB" id="A0A498JRA4"/>
<keyword evidence="1" id="KW-0732">Signal</keyword>
<evidence type="ECO:0008006" key="4">
    <source>
        <dbReference type="Google" id="ProtNLM"/>
    </source>
</evidence>
<feature type="chain" id="PRO_5019787716" description="RNase H type-1 domain-containing protein" evidence="1">
    <location>
        <begin position="22"/>
        <end position="168"/>
    </location>
</feature>